<evidence type="ECO:0000313" key="2">
    <source>
        <dbReference type="EMBL" id="NEC92949.1"/>
    </source>
</evidence>
<protein>
    <submittedName>
        <fullName evidence="2">Uncharacterized protein</fullName>
    </submittedName>
</protein>
<reference evidence="2" key="1">
    <citation type="submission" date="2020-01" db="EMBL/GenBank/DDBJ databases">
        <title>Insect and environment-associated Actinomycetes.</title>
        <authorList>
            <person name="Currrie C."/>
            <person name="Chevrette M."/>
            <person name="Carlson C."/>
            <person name="Stubbendieck R."/>
            <person name="Wendt-Pienkowski E."/>
        </authorList>
    </citation>
    <scope>NUCLEOTIDE SEQUENCE</scope>
    <source>
        <strain evidence="2">SID12501</strain>
    </source>
</reference>
<evidence type="ECO:0000256" key="1">
    <source>
        <dbReference type="SAM" id="MobiDB-lite"/>
    </source>
</evidence>
<proteinExistence type="predicted"/>
<comment type="caution">
    <text evidence="2">The sequence shown here is derived from an EMBL/GenBank/DDBJ whole genome shotgun (WGS) entry which is preliminary data.</text>
</comment>
<accession>A0A6B3C8L7</accession>
<dbReference type="EMBL" id="JAAGLU010000343">
    <property type="protein sequence ID" value="NEC92949.1"/>
    <property type="molecule type" value="Genomic_DNA"/>
</dbReference>
<organism evidence="2">
    <name type="scientific">Streptomyces sp. SID12501</name>
    <dbReference type="NCBI Taxonomy" id="2706042"/>
    <lineage>
        <taxon>Bacteria</taxon>
        <taxon>Bacillati</taxon>
        <taxon>Actinomycetota</taxon>
        <taxon>Actinomycetes</taxon>
        <taxon>Kitasatosporales</taxon>
        <taxon>Streptomycetaceae</taxon>
        <taxon>Streptomyces</taxon>
    </lineage>
</organism>
<gene>
    <name evidence="2" type="ORF">G3I71_46130</name>
</gene>
<feature type="non-terminal residue" evidence="2">
    <location>
        <position position="177"/>
    </location>
</feature>
<name>A0A6B3C8L7_9ACTN</name>
<dbReference type="AlphaFoldDB" id="A0A6B3C8L7"/>
<feature type="compositionally biased region" description="Basic and acidic residues" evidence="1">
    <location>
        <begin position="1"/>
        <end position="13"/>
    </location>
</feature>
<sequence>MAEPRTTRPEGRVTDQQNESPRPSLGSRLRRFAWVGTGVVGLAVGLVLGHSDPTTSEQYQSLKKDHDEVVATVDDYKTAVAKAEKDRDDAIDQMKRDIATREADLTVREAAAKLAEDAVAAREAAVTTTEQQIADAQIHDGTWTVGVDIAPGTYRTIEPVSGTCYWAIYKSGTNKDD</sequence>
<feature type="region of interest" description="Disordered" evidence="1">
    <location>
        <begin position="1"/>
        <end position="26"/>
    </location>
</feature>